<dbReference type="PANTHER" id="PTHR43744:SF12">
    <property type="entry name" value="ABC TRANSPORTER PERMEASE PROTEIN MG189-RELATED"/>
    <property type="match status" value="1"/>
</dbReference>
<dbReference type="RefSeq" id="WP_010032197.1">
    <property type="nucleotide sequence ID" value="NZ_LT962942.1"/>
</dbReference>
<dbReference type="InterPro" id="IPR000515">
    <property type="entry name" value="MetI-like"/>
</dbReference>
<dbReference type="GO" id="GO:0005886">
    <property type="term" value="C:plasma membrane"/>
    <property type="evidence" value="ECO:0007669"/>
    <property type="project" value="UniProtKB-SubCell"/>
</dbReference>
<dbReference type="CDD" id="cd06261">
    <property type="entry name" value="TM_PBP2"/>
    <property type="match status" value="1"/>
</dbReference>
<feature type="domain" description="ABC transmembrane type-1" evidence="8">
    <location>
        <begin position="74"/>
        <end position="265"/>
    </location>
</feature>
<keyword evidence="2 7" id="KW-0813">Transport</keyword>
<evidence type="ECO:0000259" key="8">
    <source>
        <dbReference type="PROSITE" id="PS50928"/>
    </source>
</evidence>
<keyword evidence="5 7" id="KW-1133">Transmembrane helix</keyword>
<evidence type="ECO:0000256" key="7">
    <source>
        <dbReference type="RuleBase" id="RU363032"/>
    </source>
</evidence>
<dbReference type="InterPro" id="IPR035906">
    <property type="entry name" value="MetI-like_sf"/>
</dbReference>
<feature type="transmembrane region" description="Helical" evidence="7">
    <location>
        <begin position="109"/>
        <end position="130"/>
    </location>
</feature>
<evidence type="ECO:0000256" key="5">
    <source>
        <dbReference type="ARBA" id="ARBA00022989"/>
    </source>
</evidence>
<sequence>MPARTHTARALRRRAPGLILITAAALYSVVPLLSMVSAALAPQGTFPSGLSWPSDPHWHNFVDAWNVANITTLLKSSTLIVLGVVPAAVLIATMAAYAIAVLEIPLGGVFYTVLVLTLTLPYEIVIVPLYEQTRAMGLLGTQWALILPLIGMNMPFAVFWMRAHFAGVPKELSEAAGMDGAGPWRALFHIHLPLARPAIASLALLMFLSTWNQFLLALVLIDDPDKRTMAGALQAFTTKYSTDQVLLNAGALLIMAPTILVFLVLQRHFVKALLQGSVKG</sequence>
<gene>
    <name evidence="9" type="primary">lacG_3</name>
    <name evidence="9" type="ORF">SCNRRL3882_3756</name>
</gene>
<keyword evidence="4 7" id="KW-0812">Transmembrane</keyword>
<keyword evidence="6 7" id="KW-0472">Membrane</keyword>
<evidence type="ECO:0000256" key="6">
    <source>
        <dbReference type="ARBA" id="ARBA00023136"/>
    </source>
</evidence>
<organism evidence="9 10">
    <name type="scientific">Streptomyces chartreusis NRRL 3882</name>
    <dbReference type="NCBI Taxonomy" id="1079985"/>
    <lineage>
        <taxon>Bacteria</taxon>
        <taxon>Bacillati</taxon>
        <taxon>Actinomycetota</taxon>
        <taxon>Actinomycetes</taxon>
        <taxon>Kitasatosporales</taxon>
        <taxon>Streptomycetaceae</taxon>
        <taxon>Streptomyces</taxon>
    </lineage>
</organism>
<feature type="transmembrane region" description="Helical" evidence="7">
    <location>
        <begin position="198"/>
        <end position="221"/>
    </location>
</feature>
<evidence type="ECO:0000313" key="9">
    <source>
        <dbReference type="EMBL" id="SOR80301.1"/>
    </source>
</evidence>
<dbReference type="Proteomes" id="UP000235464">
    <property type="component" value="Chromosome I"/>
</dbReference>
<evidence type="ECO:0000256" key="3">
    <source>
        <dbReference type="ARBA" id="ARBA00022475"/>
    </source>
</evidence>
<dbReference type="PANTHER" id="PTHR43744">
    <property type="entry name" value="ABC TRANSPORTER PERMEASE PROTEIN MG189-RELATED-RELATED"/>
    <property type="match status" value="1"/>
</dbReference>
<dbReference type="GO" id="GO:0055085">
    <property type="term" value="P:transmembrane transport"/>
    <property type="evidence" value="ECO:0007669"/>
    <property type="project" value="InterPro"/>
</dbReference>
<evidence type="ECO:0000313" key="10">
    <source>
        <dbReference type="Proteomes" id="UP000235464"/>
    </source>
</evidence>
<name>A0A2N9BAD6_STRCX</name>
<dbReference type="SUPFAM" id="SSF161098">
    <property type="entry name" value="MetI-like"/>
    <property type="match status" value="1"/>
</dbReference>
<comment type="similarity">
    <text evidence="7">Belongs to the binding-protein-dependent transport system permease family.</text>
</comment>
<evidence type="ECO:0000256" key="2">
    <source>
        <dbReference type="ARBA" id="ARBA00022448"/>
    </source>
</evidence>
<dbReference type="Pfam" id="PF00528">
    <property type="entry name" value="BPD_transp_1"/>
    <property type="match status" value="1"/>
</dbReference>
<feature type="transmembrane region" description="Helical" evidence="7">
    <location>
        <begin position="245"/>
        <end position="265"/>
    </location>
</feature>
<evidence type="ECO:0000256" key="4">
    <source>
        <dbReference type="ARBA" id="ARBA00022692"/>
    </source>
</evidence>
<evidence type="ECO:0000256" key="1">
    <source>
        <dbReference type="ARBA" id="ARBA00004651"/>
    </source>
</evidence>
<proteinExistence type="inferred from homology"/>
<keyword evidence="10" id="KW-1185">Reference proteome</keyword>
<keyword evidence="3" id="KW-1003">Cell membrane</keyword>
<protein>
    <submittedName>
        <fullName evidence="9">Lactose transport system permease protein LacG</fullName>
    </submittedName>
</protein>
<dbReference type="EMBL" id="LT963352">
    <property type="protein sequence ID" value="SOR80301.1"/>
    <property type="molecule type" value="Genomic_DNA"/>
</dbReference>
<feature type="transmembrane region" description="Helical" evidence="7">
    <location>
        <begin position="142"/>
        <end position="161"/>
    </location>
</feature>
<reference evidence="10" key="1">
    <citation type="submission" date="2017-11" db="EMBL/GenBank/DDBJ databases">
        <authorList>
            <person name="Wibberg D."/>
        </authorList>
    </citation>
    <scope>NUCLEOTIDE SEQUENCE [LARGE SCALE GENOMIC DNA]</scope>
</reference>
<dbReference type="Gene3D" id="1.10.3720.10">
    <property type="entry name" value="MetI-like"/>
    <property type="match status" value="1"/>
</dbReference>
<comment type="subcellular location">
    <subcellularLocation>
        <location evidence="1 7">Cell membrane</location>
        <topology evidence="1 7">Multi-pass membrane protein</topology>
    </subcellularLocation>
</comment>
<dbReference type="AlphaFoldDB" id="A0A2N9BAD6"/>
<accession>A0A2N9BAD6</accession>
<feature type="transmembrane region" description="Helical" evidence="7">
    <location>
        <begin position="79"/>
        <end position="102"/>
    </location>
</feature>
<dbReference type="PROSITE" id="PS50928">
    <property type="entry name" value="ABC_TM1"/>
    <property type="match status" value="1"/>
</dbReference>